<reference evidence="2 3" key="1">
    <citation type="submission" date="2019-10" db="EMBL/GenBank/DDBJ databases">
        <title>Description of Paenibacillus choica sp. nov.</title>
        <authorList>
            <person name="Carlier A."/>
            <person name="Qi S."/>
        </authorList>
    </citation>
    <scope>NUCLEOTIDE SEQUENCE [LARGE SCALE GENOMIC DNA]</scope>
    <source>
        <strain evidence="2 3">LMG 31460</strain>
    </source>
</reference>
<gene>
    <name evidence="2" type="ORF">GC102_17150</name>
</gene>
<dbReference type="PROSITE" id="PS50943">
    <property type="entry name" value="HTH_CROC1"/>
    <property type="match status" value="1"/>
</dbReference>
<dbReference type="Proteomes" id="UP000658690">
    <property type="component" value="Unassembled WGS sequence"/>
</dbReference>
<dbReference type="Gene3D" id="3.30.450.180">
    <property type="match status" value="1"/>
</dbReference>
<organism evidence="2 3">
    <name type="scientific">Paenibacillus germinis</name>
    <dbReference type="NCBI Taxonomy" id="2654979"/>
    <lineage>
        <taxon>Bacteria</taxon>
        <taxon>Bacillati</taxon>
        <taxon>Bacillota</taxon>
        <taxon>Bacilli</taxon>
        <taxon>Bacillales</taxon>
        <taxon>Paenibacillaceae</taxon>
        <taxon>Paenibacillus</taxon>
    </lineage>
</organism>
<proteinExistence type="predicted"/>
<dbReference type="InterPro" id="IPR041413">
    <property type="entry name" value="MLTR_LBD"/>
</dbReference>
<dbReference type="PANTHER" id="PTHR35010">
    <property type="entry name" value="BLL4672 PROTEIN-RELATED"/>
    <property type="match status" value="1"/>
</dbReference>
<dbReference type="Pfam" id="PF13560">
    <property type="entry name" value="HTH_31"/>
    <property type="match status" value="1"/>
</dbReference>
<dbReference type="RefSeq" id="WP_171690654.1">
    <property type="nucleotide sequence ID" value="NZ_WHOC01000082.1"/>
</dbReference>
<dbReference type="Gene3D" id="1.10.260.40">
    <property type="entry name" value="lambda repressor-like DNA-binding domains"/>
    <property type="match status" value="1"/>
</dbReference>
<dbReference type="InterPro" id="IPR010982">
    <property type="entry name" value="Lambda_DNA-bd_dom_sf"/>
</dbReference>
<evidence type="ECO:0000313" key="3">
    <source>
        <dbReference type="Proteomes" id="UP000658690"/>
    </source>
</evidence>
<evidence type="ECO:0000313" key="2">
    <source>
        <dbReference type="EMBL" id="NOU87499.1"/>
    </source>
</evidence>
<dbReference type="SUPFAM" id="SSF47413">
    <property type="entry name" value="lambda repressor-like DNA-binding domains"/>
    <property type="match status" value="1"/>
</dbReference>
<accession>A0ABX1Z5H4</accession>
<protein>
    <submittedName>
        <fullName evidence="2">Helix-turn-helix domain-containing protein</fullName>
    </submittedName>
</protein>
<dbReference type="CDD" id="cd00093">
    <property type="entry name" value="HTH_XRE"/>
    <property type="match status" value="1"/>
</dbReference>
<feature type="domain" description="HTH cro/C1-type" evidence="1">
    <location>
        <begin position="38"/>
        <end position="85"/>
    </location>
</feature>
<comment type="caution">
    <text evidence="2">The sequence shown here is derived from an EMBL/GenBank/DDBJ whole genome shotgun (WGS) entry which is preliminary data.</text>
</comment>
<sequence length="279" mass="32242">MKEFSSSLSLGEFLRARRERLTPEEVGLPSYGRRRTPGLRREEVAQLAHIGVSWYTSLEQGRDVNPSEEVLNSLAEALRLSVDECRHLHMLAMPAKLEVEEEQEVSSGLEQTVRALEPNPAFILGRGWDLLMWNRAAELVFRLPTFSKELQQRPNWLRRFLTDSSLKTNNVDWEAKAKVMIARFRADYPLFSNDERLKGLIEEFMEVSGLFRSFWPKHDVQTVADCHKRWNDPFIGEMEFEHVTLQPPTNSELKIMIYTASPSTAEQLKTLLGQNIPKE</sequence>
<dbReference type="SMART" id="SM00530">
    <property type="entry name" value="HTH_XRE"/>
    <property type="match status" value="1"/>
</dbReference>
<dbReference type="InterPro" id="IPR001387">
    <property type="entry name" value="Cro/C1-type_HTH"/>
</dbReference>
<dbReference type="EMBL" id="WHOC01000082">
    <property type="protein sequence ID" value="NOU87499.1"/>
    <property type="molecule type" value="Genomic_DNA"/>
</dbReference>
<name>A0ABX1Z5H4_9BACL</name>
<evidence type="ECO:0000259" key="1">
    <source>
        <dbReference type="PROSITE" id="PS50943"/>
    </source>
</evidence>
<dbReference type="Pfam" id="PF17765">
    <property type="entry name" value="MLTR_LBD"/>
    <property type="match status" value="1"/>
</dbReference>
<keyword evidence="3" id="KW-1185">Reference proteome</keyword>